<organism evidence="2 3">
    <name type="scientific">Chondrus crispus</name>
    <name type="common">Carrageen Irish moss</name>
    <name type="synonym">Polymorpha crispa</name>
    <dbReference type="NCBI Taxonomy" id="2769"/>
    <lineage>
        <taxon>Eukaryota</taxon>
        <taxon>Rhodophyta</taxon>
        <taxon>Florideophyceae</taxon>
        <taxon>Rhodymeniophycidae</taxon>
        <taxon>Gigartinales</taxon>
        <taxon>Gigartinaceae</taxon>
        <taxon>Chondrus</taxon>
    </lineage>
</organism>
<evidence type="ECO:0000256" key="1">
    <source>
        <dbReference type="SAM" id="MobiDB-lite"/>
    </source>
</evidence>
<accession>R7QHH7</accession>
<feature type="region of interest" description="Disordered" evidence="1">
    <location>
        <begin position="1"/>
        <end position="61"/>
    </location>
</feature>
<dbReference type="Proteomes" id="UP000012073">
    <property type="component" value="Unassembled WGS sequence"/>
</dbReference>
<proteinExistence type="predicted"/>
<gene>
    <name evidence="2" type="ORF">CHC_T00005783001</name>
</gene>
<reference evidence="3" key="1">
    <citation type="journal article" date="2013" name="Proc. Natl. Acad. Sci. U.S.A.">
        <title>Genome structure and metabolic features in the red seaweed Chondrus crispus shed light on evolution of the Archaeplastida.</title>
        <authorList>
            <person name="Collen J."/>
            <person name="Porcel B."/>
            <person name="Carre W."/>
            <person name="Ball S.G."/>
            <person name="Chaparro C."/>
            <person name="Tonon T."/>
            <person name="Barbeyron T."/>
            <person name="Michel G."/>
            <person name="Noel B."/>
            <person name="Valentin K."/>
            <person name="Elias M."/>
            <person name="Artiguenave F."/>
            <person name="Arun A."/>
            <person name="Aury J.M."/>
            <person name="Barbosa-Neto J.F."/>
            <person name="Bothwell J.H."/>
            <person name="Bouget F.Y."/>
            <person name="Brillet L."/>
            <person name="Cabello-Hurtado F."/>
            <person name="Capella-Gutierrez S."/>
            <person name="Charrier B."/>
            <person name="Cladiere L."/>
            <person name="Cock J.M."/>
            <person name="Coelho S.M."/>
            <person name="Colleoni C."/>
            <person name="Czjzek M."/>
            <person name="Da Silva C."/>
            <person name="Delage L."/>
            <person name="Denoeud F."/>
            <person name="Deschamps P."/>
            <person name="Dittami S.M."/>
            <person name="Gabaldon T."/>
            <person name="Gachon C.M."/>
            <person name="Groisillier A."/>
            <person name="Herve C."/>
            <person name="Jabbari K."/>
            <person name="Katinka M."/>
            <person name="Kloareg B."/>
            <person name="Kowalczyk N."/>
            <person name="Labadie K."/>
            <person name="Leblanc C."/>
            <person name="Lopez P.J."/>
            <person name="McLachlan D.H."/>
            <person name="Meslet-Cladiere L."/>
            <person name="Moustafa A."/>
            <person name="Nehr Z."/>
            <person name="Nyvall Collen P."/>
            <person name="Panaud O."/>
            <person name="Partensky F."/>
            <person name="Poulain J."/>
            <person name="Rensing S.A."/>
            <person name="Rousvoal S."/>
            <person name="Samson G."/>
            <person name="Symeonidi A."/>
            <person name="Weissenbach J."/>
            <person name="Zambounis A."/>
            <person name="Wincker P."/>
            <person name="Boyen C."/>
        </authorList>
    </citation>
    <scope>NUCLEOTIDE SEQUENCE [LARGE SCALE GENOMIC DNA]</scope>
    <source>
        <strain evidence="3">cv. Stackhouse</strain>
    </source>
</reference>
<name>R7QHH7_CHOCR</name>
<protein>
    <submittedName>
        <fullName evidence="2">Uncharacterized protein</fullName>
    </submittedName>
</protein>
<dbReference type="Gramene" id="CDF37499">
    <property type="protein sequence ID" value="CDF37499"/>
    <property type="gene ID" value="CHC_T00005783001"/>
</dbReference>
<keyword evidence="3" id="KW-1185">Reference proteome</keyword>
<feature type="compositionally biased region" description="Basic residues" evidence="1">
    <location>
        <begin position="15"/>
        <end position="31"/>
    </location>
</feature>
<evidence type="ECO:0000313" key="2">
    <source>
        <dbReference type="EMBL" id="CDF37499.1"/>
    </source>
</evidence>
<dbReference type="EMBL" id="HG001844">
    <property type="protein sequence ID" value="CDF37499.1"/>
    <property type="molecule type" value="Genomic_DNA"/>
</dbReference>
<evidence type="ECO:0000313" key="3">
    <source>
        <dbReference type="Proteomes" id="UP000012073"/>
    </source>
</evidence>
<sequence length="61" mass="6719">MLFPPIPTSLAVHSQPHRTQTRHTAGRHQPRRQLPPRPSHAPSATRASAHPAATNRHAAPR</sequence>
<dbReference type="GeneID" id="17325085"/>
<dbReference type="KEGG" id="ccp:CHC_T00005783001"/>
<dbReference type="RefSeq" id="XP_005717370.1">
    <property type="nucleotide sequence ID" value="XM_005717313.1"/>
</dbReference>
<dbReference type="AlphaFoldDB" id="R7QHH7"/>